<dbReference type="AlphaFoldDB" id="A0A0W0W043"/>
<dbReference type="OrthoDB" id="5657194at2"/>
<dbReference type="SUPFAM" id="SSF48403">
    <property type="entry name" value="Ankyrin repeat"/>
    <property type="match status" value="1"/>
</dbReference>
<gene>
    <name evidence="5" type="ORF">Lmac_1819</name>
</gene>
<feature type="compositionally biased region" description="Basic and acidic residues" evidence="3">
    <location>
        <begin position="791"/>
        <end position="803"/>
    </location>
</feature>
<accession>A0A0W0W043</accession>
<sequence length="987" mass="112809">MREKDENRLDSELTIELPEEIWVAILAYLDPQSLIRAQFVDRKFSYLANENYPWKVLFRTYFPEEIPHSVPIEFNWKEAFITSYLEHYSDYPSEIKRIIFFIATGNLDQLRETNLTFNNLKENDFILVKTAARLGRQDILDYFYHLSETVRTVPSNEQEQDSQSIDQRLNNLVKEVGQQTDWWVALMIPFYWAVRCNQRDKIILNLPTLLNSPEVITGKTATLLAAEFGHLALLNDLLDYPENSAITEGYNQLSVALTKSGQMRMLHGLDNFIAHHREKTSRVLGAEKEHSAKIVEAAKNLPCRITLAARHGVFSVFKPQVHALYQKLIQAEQTLVAAQQTRASLEEPDHADEALKKEIEATEAYEQIKKEFNSIIKTAMHAAAEQGQKNIIKYALEKQFIDIDDELQTDKSTLLSTAATSHHPKLVEFLLTQKANPQPAMSALCYAVRDLKDERRPQDQAVFTSLSQVGEMLMRAIEERKEPIDLLLLRDIVVTKESTLLERLLVLDVGDINRLCFTGLTLLETAIRENPDFWRDSCITLLLNSGAKVNGRIFKVAIQKKDTKLIHEILSKPGVNAHELVNTAFGYDRMPIICSLPVNSVMHNLLLPYVDLQESIFEMMSKRRPYLGLIRDVLHYNDYILCRPPLDIKKILDFAKESKLTRITKQLEIEVELEKNLKTSPATAAEKLELQVKATGLAKGIAFGLKNESLPKRTDLPEDLRSLKAYIQLVTDRKIRSHLKAIYDCAYKEGFARGRQKSHEREVAEKDSPLPRAEESSLEKEMQIGKRKFNNHAEERGQAEKRKLSTTKRTRLFFSPPHEQREDALKADEGLPVREPYPMIEEQERSRATEQQRFPTWPPVSFEATTTHPTNQDSSEVINPIPDVTETASQYAENRSFANTGYPLRFFPLAEAAAAQFAFTNAPENTPERMETSATTHHSGHQASTRHSFNFNPLPEAASQLPSTHPSTSEGAENPQEKDFDTNRFFI</sequence>
<dbReference type="PANTHER" id="PTHR24198:SF165">
    <property type="entry name" value="ANKYRIN REPEAT-CONTAINING PROTEIN-RELATED"/>
    <property type="match status" value="1"/>
</dbReference>
<evidence type="ECO:0000256" key="3">
    <source>
        <dbReference type="SAM" id="MobiDB-lite"/>
    </source>
</evidence>
<dbReference type="InterPro" id="IPR036047">
    <property type="entry name" value="F-box-like_dom_sf"/>
</dbReference>
<dbReference type="InterPro" id="IPR002110">
    <property type="entry name" value="Ankyrin_rpt"/>
</dbReference>
<evidence type="ECO:0000313" key="6">
    <source>
        <dbReference type="Proteomes" id="UP000054908"/>
    </source>
</evidence>
<feature type="region of interest" description="Disordered" evidence="3">
    <location>
        <begin position="925"/>
        <end position="987"/>
    </location>
</feature>
<reference evidence="5 6" key="1">
    <citation type="submission" date="2015-11" db="EMBL/GenBank/DDBJ databases">
        <title>Genomic analysis of 38 Legionella species identifies large and diverse effector repertoires.</title>
        <authorList>
            <person name="Burstein D."/>
            <person name="Amaro F."/>
            <person name="Zusman T."/>
            <person name="Lifshitz Z."/>
            <person name="Cohen O."/>
            <person name="Gilbert J.A."/>
            <person name="Pupko T."/>
            <person name="Shuman H.A."/>
            <person name="Segal G."/>
        </authorList>
    </citation>
    <scope>NUCLEOTIDE SEQUENCE [LARGE SCALE GENOMIC DNA]</scope>
    <source>
        <strain evidence="5 6">PX-1-G2-E2</strain>
    </source>
</reference>
<name>A0A0W0W043_9GAMM</name>
<feature type="domain" description="F-box" evidence="4">
    <location>
        <begin position="11"/>
        <end position="57"/>
    </location>
</feature>
<keyword evidence="2" id="KW-0040">ANK repeat</keyword>
<dbReference type="Gene3D" id="1.25.40.20">
    <property type="entry name" value="Ankyrin repeat-containing domain"/>
    <property type="match status" value="1"/>
</dbReference>
<feature type="compositionally biased region" description="Polar residues" evidence="3">
    <location>
        <begin position="960"/>
        <end position="971"/>
    </location>
</feature>
<proteinExistence type="predicted"/>
<dbReference type="InterPro" id="IPR036770">
    <property type="entry name" value="Ankyrin_rpt-contain_sf"/>
</dbReference>
<dbReference type="SUPFAM" id="SSF81383">
    <property type="entry name" value="F-box domain"/>
    <property type="match status" value="1"/>
</dbReference>
<evidence type="ECO:0000259" key="4">
    <source>
        <dbReference type="PROSITE" id="PS50181"/>
    </source>
</evidence>
<dbReference type="Pfam" id="PF12796">
    <property type="entry name" value="Ank_2"/>
    <property type="match status" value="1"/>
</dbReference>
<feature type="compositionally biased region" description="Polar residues" evidence="3">
    <location>
        <begin position="932"/>
        <end position="951"/>
    </location>
</feature>
<dbReference type="PANTHER" id="PTHR24198">
    <property type="entry name" value="ANKYRIN REPEAT AND PROTEIN KINASE DOMAIN-CONTAINING PROTEIN"/>
    <property type="match status" value="1"/>
</dbReference>
<dbReference type="EMBL" id="LNYL01000043">
    <property type="protein sequence ID" value="KTD25740.1"/>
    <property type="molecule type" value="Genomic_DNA"/>
</dbReference>
<dbReference type="SMART" id="SM00248">
    <property type="entry name" value="ANK"/>
    <property type="match status" value="4"/>
</dbReference>
<evidence type="ECO:0000256" key="2">
    <source>
        <dbReference type="ARBA" id="ARBA00023043"/>
    </source>
</evidence>
<feature type="compositionally biased region" description="Basic and acidic residues" evidence="3">
    <location>
        <begin position="754"/>
        <end position="784"/>
    </location>
</feature>
<evidence type="ECO:0000256" key="1">
    <source>
        <dbReference type="ARBA" id="ARBA00022737"/>
    </source>
</evidence>
<comment type="caution">
    <text evidence="5">The sequence shown here is derived from an EMBL/GenBank/DDBJ whole genome shotgun (WGS) entry which is preliminary data.</text>
</comment>
<organism evidence="5 6">
    <name type="scientific">Legionella maceachernii</name>
    <dbReference type="NCBI Taxonomy" id="466"/>
    <lineage>
        <taxon>Bacteria</taxon>
        <taxon>Pseudomonadati</taxon>
        <taxon>Pseudomonadota</taxon>
        <taxon>Gammaproteobacteria</taxon>
        <taxon>Legionellales</taxon>
        <taxon>Legionellaceae</taxon>
        <taxon>Legionella</taxon>
    </lineage>
</organism>
<dbReference type="SMART" id="SM00256">
    <property type="entry name" value="FBOX"/>
    <property type="match status" value="1"/>
</dbReference>
<keyword evidence="6" id="KW-1185">Reference proteome</keyword>
<dbReference type="PATRIC" id="fig|466.6.peg.1917"/>
<protein>
    <submittedName>
        <fullName evidence="5">Ankyrin repeats (3 copies)</fullName>
    </submittedName>
</protein>
<dbReference type="RefSeq" id="WP_058452580.1">
    <property type="nucleotide sequence ID" value="NZ_CAAAIB010000003.1"/>
</dbReference>
<dbReference type="PROSITE" id="PS50181">
    <property type="entry name" value="FBOX"/>
    <property type="match status" value="1"/>
</dbReference>
<keyword evidence="1" id="KW-0677">Repeat</keyword>
<feature type="region of interest" description="Disordered" evidence="3">
    <location>
        <begin position="754"/>
        <end position="805"/>
    </location>
</feature>
<feature type="compositionally biased region" description="Basic and acidic residues" evidence="3">
    <location>
        <begin position="975"/>
        <end position="987"/>
    </location>
</feature>
<evidence type="ECO:0000313" key="5">
    <source>
        <dbReference type="EMBL" id="KTD25740.1"/>
    </source>
</evidence>
<dbReference type="Pfam" id="PF12937">
    <property type="entry name" value="F-box-like"/>
    <property type="match status" value="1"/>
</dbReference>
<dbReference type="Proteomes" id="UP000054908">
    <property type="component" value="Unassembled WGS sequence"/>
</dbReference>
<dbReference type="InterPro" id="IPR001810">
    <property type="entry name" value="F-box_dom"/>
</dbReference>
<dbReference type="Gene3D" id="1.20.1280.50">
    <property type="match status" value="1"/>
</dbReference>